<dbReference type="Gene3D" id="3.40.140.80">
    <property type="match status" value="1"/>
</dbReference>
<sequence>MIRYGMIAGNGRFPLLALESARQLGYEIVVIALQEEASKEVEALAARCYWVSIGQLGRLIEICQQEGISEVMMCGQVKHAKIFSNIRPDWRLVKLLAMLPSKNTDGLIGGVIRVLQDEGIQLRDSTMLLKPMLATAGAMTRRKADKEEGVDIDYGRRVANALAGFDVGQSVAICDRACVAVEAMEGTDAMLRRAATLVNGRRMALVKVARRREHLLFDVPVVGLDTIPVMRETGTTVLAVEAGRTLMLDKEKMLETADAAGIAIVGHEHVKA</sequence>
<accession>Q01T90</accession>
<feature type="domain" description="LpxI C-terminal" evidence="1">
    <location>
        <begin position="136"/>
        <end position="265"/>
    </location>
</feature>
<reference evidence="3" key="1">
    <citation type="submission" date="2006-10" db="EMBL/GenBank/DDBJ databases">
        <title>Complete sequence of Solibacter usitatus Ellin6076.</title>
        <authorList>
            <consortium name="US DOE Joint Genome Institute"/>
            <person name="Copeland A."/>
            <person name="Lucas S."/>
            <person name="Lapidus A."/>
            <person name="Barry K."/>
            <person name="Detter J.C."/>
            <person name="Glavina del Rio T."/>
            <person name="Hammon N."/>
            <person name="Israni S."/>
            <person name="Dalin E."/>
            <person name="Tice H."/>
            <person name="Pitluck S."/>
            <person name="Thompson L.S."/>
            <person name="Brettin T."/>
            <person name="Bruce D."/>
            <person name="Han C."/>
            <person name="Tapia R."/>
            <person name="Gilna P."/>
            <person name="Schmutz J."/>
            <person name="Larimer F."/>
            <person name="Land M."/>
            <person name="Hauser L."/>
            <person name="Kyrpides N."/>
            <person name="Mikhailova N."/>
            <person name="Janssen P.H."/>
            <person name="Kuske C.R."/>
            <person name="Richardson P."/>
        </authorList>
    </citation>
    <scope>NUCLEOTIDE SEQUENCE</scope>
    <source>
        <strain evidence="3">Ellin6076</strain>
    </source>
</reference>
<dbReference type="InParanoid" id="Q01T90"/>
<dbReference type="Pfam" id="PF06230">
    <property type="entry name" value="LpxI_C"/>
    <property type="match status" value="1"/>
</dbReference>
<organism evidence="3">
    <name type="scientific">Solibacter usitatus (strain Ellin6076)</name>
    <dbReference type="NCBI Taxonomy" id="234267"/>
    <lineage>
        <taxon>Bacteria</taxon>
        <taxon>Pseudomonadati</taxon>
        <taxon>Acidobacteriota</taxon>
        <taxon>Terriglobia</taxon>
        <taxon>Bryobacterales</taxon>
        <taxon>Solibacteraceae</taxon>
        <taxon>Candidatus Solibacter</taxon>
    </lineage>
</organism>
<dbReference type="Pfam" id="PF17930">
    <property type="entry name" value="LpxI_N"/>
    <property type="match status" value="1"/>
</dbReference>
<proteinExistence type="predicted"/>
<feature type="domain" description="LpxI N-terminal" evidence="2">
    <location>
        <begin position="4"/>
        <end position="130"/>
    </location>
</feature>
<evidence type="ECO:0008006" key="4">
    <source>
        <dbReference type="Google" id="ProtNLM"/>
    </source>
</evidence>
<dbReference type="KEGG" id="sus:Acid_6204"/>
<dbReference type="InterPro" id="IPR010415">
    <property type="entry name" value="LpxI_C"/>
</dbReference>
<evidence type="ECO:0000259" key="2">
    <source>
        <dbReference type="Pfam" id="PF17930"/>
    </source>
</evidence>
<protein>
    <recommendedName>
        <fullName evidence="4">LpxI C-terminal domain-containing protein</fullName>
    </recommendedName>
</protein>
<evidence type="ECO:0000313" key="3">
    <source>
        <dbReference type="EMBL" id="ABJ87130.1"/>
    </source>
</evidence>
<name>Q01T90_SOLUE</name>
<dbReference type="AlphaFoldDB" id="Q01T90"/>
<dbReference type="PANTHER" id="PTHR39962">
    <property type="entry name" value="BLL4848 PROTEIN"/>
    <property type="match status" value="1"/>
</dbReference>
<dbReference type="STRING" id="234267.Acid_6204"/>
<dbReference type="eggNOG" id="COG3494">
    <property type="taxonomic scope" value="Bacteria"/>
</dbReference>
<evidence type="ECO:0000259" key="1">
    <source>
        <dbReference type="Pfam" id="PF06230"/>
    </source>
</evidence>
<dbReference type="InterPro" id="IPR053174">
    <property type="entry name" value="LpxI"/>
</dbReference>
<dbReference type="InterPro" id="IPR041255">
    <property type="entry name" value="LpxI_N"/>
</dbReference>
<dbReference type="EMBL" id="CP000473">
    <property type="protein sequence ID" value="ABJ87130.1"/>
    <property type="molecule type" value="Genomic_DNA"/>
</dbReference>
<dbReference type="Gene3D" id="3.40.50.20">
    <property type="match status" value="1"/>
</dbReference>
<gene>
    <name evidence="3" type="ordered locus">Acid_6204</name>
</gene>
<dbReference type="OrthoDB" id="9789836at2"/>
<dbReference type="PANTHER" id="PTHR39962:SF1">
    <property type="entry name" value="LPXI FAMILY PROTEIN"/>
    <property type="match status" value="1"/>
</dbReference>
<dbReference type="InterPro" id="IPR043167">
    <property type="entry name" value="LpxI_C_sf"/>
</dbReference>
<dbReference type="HOGENOM" id="CLU_085042_0_0_0"/>